<dbReference type="Gene3D" id="3.40.980.10">
    <property type="entry name" value="MoaB/Mog-like domain"/>
    <property type="match status" value="1"/>
</dbReference>
<comment type="function">
    <text evidence="2">May be involved in the biosynthesis of molybdopterin.</text>
</comment>
<evidence type="ECO:0000256" key="2">
    <source>
        <dbReference type="PIRNR" id="PIRNR006443"/>
    </source>
</evidence>
<comment type="similarity">
    <text evidence="2">Belongs to the MoaB/Mog family.</text>
</comment>
<evidence type="ECO:0000259" key="3">
    <source>
        <dbReference type="SMART" id="SM00852"/>
    </source>
</evidence>
<dbReference type="GO" id="GO:0005829">
    <property type="term" value="C:cytosol"/>
    <property type="evidence" value="ECO:0007669"/>
    <property type="project" value="TreeGrafter"/>
</dbReference>
<dbReference type="CDD" id="cd00886">
    <property type="entry name" value="MogA_MoaB"/>
    <property type="match status" value="1"/>
</dbReference>
<comment type="caution">
    <text evidence="4">The sequence shown here is derived from an EMBL/GenBank/DDBJ whole genome shotgun (WGS) entry which is preliminary data.</text>
</comment>
<dbReference type="RefSeq" id="WP_143234047.1">
    <property type="nucleotide sequence ID" value="NZ_VJWL01000001.1"/>
</dbReference>
<dbReference type="Proteomes" id="UP000320359">
    <property type="component" value="Unassembled WGS sequence"/>
</dbReference>
<dbReference type="GO" id="GO:0006777">
    <property type="term" value="P:Mo-molybdopterin cofactor biosynthetic process"/>
    <property type="evidence" value="ECO:0007669"/>
    <property type="project" value="UniProtKB-UniRule"/>
</dbReference>
<proteinExistence type="inferred from homology"/>
<dbReference type="UniPathway" id="UPA00344"/>
<dbReference type="InterPro" id="IPR036425">
    <property type="entry name" value="MoaB/Mog-like_dom_sf"/>
</dbReference>
<dbReference type="PIRSF" id="PIRSF006443">
    <property type="entry name" value="MoaB"/>
    <property type="match status" value="1"/>
</dbReference>
<comment type="pathway">
    <text evidence="2">Cofactor biosynthesis; molybdopterin biosynthesis.</text>
</comment>
<evidence type="ECO:0000313" key="4">
    <source>
        <dbReference type="EMBL" id="TRW49625.1"/>
    </source>
</evidence>
<keyword evidence="5" id="KW-1185">Reference proteome</keyword>
<feature type="domain" description="MoaB/Mog" evidence="3">
    <location>
        <begin position="14"/>
        <end position="158"/>
    </location>
</feature>
<accession>A0A552X3S4</accession>
<dbReference type="PANTHER" id="PTHR43232:SF2">
    <property type="entry name" value="MOLYBDENUM COFACTOR BIOSYNTHESIS PROTEIN B"/>
    <property type="match status" value="1"/>
</dbReference>
<reference evidence="4 5" key="1">
    <citation type="submission" date="2019-07" db="EMBL/GenBank/DDBJ databases">
        <authorList>
            <person name="Yang M."/>
            <person name="Zhao D."/>
            <person name="Xiang H."/>
        </authorList>
    </citation>
    <scope>NUCLEOTIDE SEQUENCE [LARGE SCALE GENOMIC DNA]</scope>
    <source>
        <strain evidence="4 5">IM1326</strain>
    </source>
</reference>
<dbReference type="SMART" id="SM00852">
    <property type="entry name" value="MoCF_biosynth"/>
    <property type="match status" value="1"/>
</dbReference>
<protein>
    <recommendedName>
        <fullName evidence="1 2">Molybdenum cofactor biosynthesis protein B</fullName>
    </recommendedName>
</protein>
<name>A0A552X3S4_9GAMM</name>
<dbReference type="InterPro" id="IPR012245">
    <property type="entry name" value="MoaB"/>
</dbReference>
<dbReference type="SUPFAM" id="SSF53218">
    <property type="entry name" value="Molybdenum cofactor biosynthesis proteins"/>
    <property type="match status" value="1"/>
</dbReference>
<sequence length="182" mass="19516">MSKPKKSFIPLGIAILTVSNKRKGADDTTGFYLSNACTEAGHRVVHHEVLPHNKYQIRERVSALIVNAEVSVIVLNGGTGFASDNQTIPGIRPLLDSEITGFGELFRQLSFVDIGPASMQSQALAGLANRTLICALPGSGGAAKLAWEHLLRPQLDARQGPCNFVPHLLNERCDDGASSCKN</sequence>
<dbReference type="PANTHER" id="PTHR43232">
    <property type="entry name" value="MOLYBDENUM COFACTOR BIOSYNTHESIS PROTEIN B"/>
    <property type="match status" value="1"/>
</dbReference>
<dbReference type="AlphaFoldDB" id="A0A552X3S4"/>
<dbReference type="OrthoDB" id="9784492at2"/>
<organism evidence="4 5">
    <name type="scientific">Aliidiomarina halalkaliphila</name>
    <dbReference type="NCBI Taxonomy" id="2593535"/>
    <lineage>
        <taxon>Bacteria</taxon>
        <taxon>Pseudomonadati</taxon>
        <taxon>Pseudomonadota</taxon>
        <taxon>Gammaproteobacteria</taxon>
        <taxon>Alteromonadales</taxon>
        <taxon>Idiomarinaceae</taxon>
        <taxon>Aliidiomarina</taxon>
    </lineage>
</organism>
<dbReference type="NCBIfam" id="TIGR00177">
    <property type="entry name" value="molyb_syn"/>
    <property type="match status" value="1"/>
</dbReference>
<dbReference type="EMBL" id="VJWL01000001">
    <property type="protein sequence ID" value="TRW49625.1"/>
    <property type="molecule type" value="Genomic_DNA"/>
</dbReference>
<evidence type="ECO:0000313" key="5">
    <source>
        <dbReference type="Proteomes" id="UP000320359"/>
    </source>
</evidence>
<keyword evidence="2" id="KW-0501">Molybdenum cofactor biosynthesis</keyword>
<evidence type="ECO:0000256" key="1">
    <source>
        <dbReference type="ARBA" id="ARBA00015262"/>
    </source>
</evidence>
<gene>
    <name evidence="4" type="ORF">FM042_01810</name>
</gene>
<dbReference type="Pfam" id="PF00994">
    <property type="entry name" value="MoCF_biosynth"/>
    <property type="match status" value="1"/>
</dbReference>
<dbReference type="InterPro" id="IPR001453">
    <property type="entry name" value="MoaB/Mog_dom"/>
</dbReference>